<dbReference type="Gene3D" id="4.10.240.10">
    <property type="entry name" value="Zn(2)-C6 fungal-type DNA-binding domain"/>
    <property type="match status" value="1"/>
</dbReference>
<evidence type="ECO:0000259" key="2">
    <source>
        <dbReference type="PROSITE" id="PS50048"/>
    </source>
</evidence>
<feature type="domain" description="Zn(2)-C6 fungal-type" evidence="2">
    <location>
        <begin position="54"/>
        <end position="83"/>
    </location>
</feature>
<dbReference type="InterPro" id="IPR036864">
    <property type="entry name" value="Zn2-C6_fun-type_DNA-bd_sf"/>
</dbReference>
<gene>
    <name evidence="3" type="ORF">BN869_000006936_1</name>
</gene>
<dbReference type="PANTHER" id="PTHR37534:SF46">
    <property type="entry name" value="ZN(II)2CYS6 TRANSCRIPTION FACTOR (EUROFUNG)"/>
    <property type="match status" value="1"/>
</dbReference>
<keyword evidence="1" id="KW-0539">Nucleus</keyword>
<dbReference type="EMBL" id="CDPU01000020">
    <property type="protein sequence ID" value="CEO50878.1"/>
    <property type="molecule type" value="Genomic_DNA"/>
</dbReference>
<evidence type="ECO:0000313" key="3">
    <source>
        <dbReference type="EMBL" id="CEO50878.1"/>
    </source>
</evidence>
<proteinExistence type="predicted"/>
<organism evidence="3">
    <name type="scientific">Bionectria ochroleuca</name>
    <name type="common">Gliocladium roseum</name>
    <dbReference type="NCBI Taxonomy" id="29856"/>
    <lineage>
        <taxon>Eukaryota</taxon>
        <taxon>Fungi</taxon>
        <taxon>Dikarya</taxon>
        <taxon>Ascomycota</taxon>
        <taxon>Pezizomycotina</taxon>
        <taxon>Sordariomycetes</taxon>
        <taxon>Hypocreomycetidae</taxon>
        <taxon>Hypocreales</taxon>
        <taxon>Bionectriaceae</taxon>
        <taxon>Clonostachys</taxon>
    </lineage>
</organism>
<evidence type="ECO:0000256" key="1">
    <source>
        <dbReference type="ARBA" id="ARBA00023242"/>
    </source>
</evidence>
<dbReference type="GO" id="GO:0000981">
    <property type="term" value="F:DNA-binding transcription factor activity, RNA polymerase II-specific"/>
    <property type="evidence" value="ECO:0007669"/>
    <property type="project" value="InterPro"/>
</dbReference>
<dbReference type="CDD" id="cd00067">
    <property type="entry name" value="GAL4"/>
    <property type="match status" value="1"/>
</dbReference>
<name>A0A0B7K0K7_BIOOC</name>
<accession>A0A0B7K0K7</accession>
<sequence>TCISSNSDLIDRHSSTPASIPCFGYTPQEHHLDLVSASCAMPCGQLDKRRGGHRCSSCRRSHMKCDGNSPCSFCRRNGLECSFPKRSRDVQIVRVFQSPYSSTPSKPAAALTNESWSFINRFFEATGKLPQSQVLRSPDVIMLSQSDELVNKTVSVVGQVFSSKSATHTLETKERNQLRRLVAAQKRVLTQRMARPYSQNTTVLLLCCLLLAIPDLLLNPTAESWRLWIIHVRNFANYLVEEGRDFSQLDGELMRFFQLNDLLGSIPFLQKPIGQDFAARLQKEAATSDKPSDLASGRPNHVLSLMWRWAVLQERLHQWDLLSADPDNRDPNHGLEGIEIICEASSLQASMLQALLSDSAPPTTHDDSYSQYMRWALICLSQQLQTSALASLECELPVMTQECLHEQAISLMEGIESLTAQSLLDVAFFLPLSEAVAPVMEVQDDRTRLIRFLDTVKQRGFGVADEYRREILEEWQEASVTDSSTYSSSPVQ</sequence>
<dbReference type="PANTHER" id="PTHR37534">
    <property type="entry name" value="TRANSCRIPTIONAL ACTIVATOR PROTEIN UGA3"/>
    <property type="match status" value="1"/>
</dbReference>
<dbReference type="AlphaFoldDB" id="A0A0B7K0K7"/>
<feature type="non-terminal residue" evidence="3">
    <location>
        <position position="1"/>
    </location>
</feature>
<reference evidence="3" key="1">
    <citation type="submission" date="2015-01" db="EMBL/GenBank/DDBJ databases">
        <authorList>
            <person name="Durling Mikael"/>
        </authorList>
    </citation>
    <scope>NUCLEOTIDE SEQUENCE</scope>
</reference>
<dbReference type="PROSITE" id="PS50048">
    <property type="entry name" value="ZN2_CY6_FUNGAL_2"/>
    <property type="match status" value="1"/>
</dbReference>
<dbReference type="GO" id="GO:0008270">
    <property type="term" value="F:zinc ion binding"/>
    <property type="evidence" value="ECO:0007669"/>
    <property type="project" value="InterPro"/>
</dbReference>
<dbReference type="SUPFAM" id="SSF57701">
    <property type="entry name" value="Zn2/Cys6 DNA-binding domain"/>
    <property type="match status" value="1"/>
</dbReference>
<dbReference type="InterPro" id="IPR001138">
    <property type="entry name" value="Zn2Cys6_DnaBD"/>
</dbReference>
<protein>
    <recommendedName>
        <fullName evidence="2">Zn(2)-C6 fungal-type domain-containing protein</fullName>
    </recommendedName>
</protein>
<dbReference type="SMART" id="SM00066">
    <property type="entry name" value="GAL4"/>
    <property type="match status" value="1"/>
</dbReference>
<dbReference type="Pfam" id="PF00172">
    <property type="entry name" value="Zn_clus"/>
    <property type="match status" value="1"/>
</dbReference>